<reference evidence="2" key="1">
    <citation type="submission" date="2013-10" db="EMBL/GenBank/DDBJ databases">
        <title>Draft genome sequence of Clostridium botulinum type B strain Osaka05.</title>
        <authorList>
            <person name="Sakaguchi Y."/>
            <person name="Hosomi K."/>
            <person name="Uchiyama J."/>
            <person name="Ogura Y."/>
            <person name="Sakaguchi M."/>
            <person name="Kohda T."/>
            <person name="Mukamoto M."/>
            <person name="Misawa N."/>
            <person name="Matsuzaki S."/>
            <person name="Hayashi T."/>
            <person name="Kozaki S."/>
        </authorList>
    </citation>
    <scope>NUCLEOTIDE SEQUENCE</scope>
    <source>
        <strain evidence="2">Osaka05</strain>
    </source>
</reference>
<dbReference type="InterPro" id="IPR001387">
    <property type="entry name" value="Cro/C1-type_HTH"/>
</dbReference>
<dbReference type="HOGENOM" id="CLU_066192_44_1_9"/>
<name>A0A0S6U9E1_CLOBO</name>
<evidence type="ECO:0000313" key="2">
    <source>
        <dbReference type="EMBL" id="GAE03276.1"/>
    </source>
</evidence>
<dbReference type="SMART" id="SM00530">
    <property type="entry name" value="HTH_XRE"/>
    <property type="match status" value="1"/>
</dbReference>
<accession>A0A0S6U9E1</accession>
<proteinExistence type="predicted"/>
<organism evidence="2">
    <name type="scientific">Clostridium botulinum B str. Osaka05</name>
    <dbReference type="NCBI Taxonomy" id="1407017"/>
    <lineage>
        <taxon>Bacteria</taxon>
        <taxon>Bacillati</taxon>
        <taxon>Bacillota</taxon>
        <taxon>Clostridia</taxon>
        <taxon>Eubacteriales</taxon>
        <taxon>Clostridiaceae</taxon>
        <taxon>Clostridium</taxon>
    </lineage>
</organism>
<dbReference type="Gene3D" id="1.10.260.40">
    <property type="entry name" value="lambda repressor-like DNA-binding domains"/>
    <property type="match status" value="1"/>
</dbReference>
<dbReference type="CDD" id="cd00093">
    <property type="entry name" value="HTH_XRE"/>
    <property type="match status" value="1"/>
</dbReference>
<gene>
    <name evidence="2" type="ORF">CBO05C_2966</name>
</gene>
<protein>
    <submittedName>
        <fullName evidence="2">Helix-turn-helix domain-containing protein</fullName>
    </submittedName>
</protein>
<dbReference type="Proteomes" id="UP000054164">
    <property type="component" value="Unassembled WGS sequence"/>
</dbReference>
<evidence type="ECO:0000259" key="1">
    <source>
        <dbReference type="PROSITE" id="PS50943"/>
    </source>
</evidence>
<dbReference type="SUPFAM" id="SSF47413">
    <property type="entry name" value="lambda repressor-like DNA-binding domains"/>
    <property type="match status" value="1"/>
</dbReference>
<feature type="domain" description="HTH cro/C1-type" evidence="1">
    <location>
        <begin position="16"/>
        <end position="70"/>
    </location>
</feature>
<dbReference type="EMBL" id="DF384213">
    <property type="protein sequence ID" value="GAE03276.1"/>
    <property type="molecule type" value="Genomic_DNA"/>
</dbReference>
<dbReference type="InterPro" id="IPR010982">
    <property type="entry name" value="Lambda_DNA-bd_dom_sf"/>
</dbReference>
<dbReference type="RefSeq" id="WP_242831669.1">
    <property type="nucleotide sequence ID" value="NZ_DF384213.1"/>
</dbReference>
<dbReference type="PROSITE" id="PS50943">
    <property type="entry name" value="HTH_CROC1"/>
    <property type="match status" value="1"/>
</dbReference>
<dbReference type="Pfam" id="PF01381">
    <property type="entry name" value="HTH_3"/>
    <property type="match status" value="1"/>
</dbReference>
<sequence>MEKIHFCKMALLKTNLKEFRENANMKQRKLGDLLRVIRETIVHLQNRKYNPSLKITMDIAKILRCRLKICLNL</sequence>
<dbReference type="AlphaFoldDB" id="A0A0S6U9E1"/>
<dbReference type="GO" id="GO:0003677">
    <property type="term" value="F:DNA binding"/>
    <property type="evidence" value="ECO:0007669"/>
    <property type="project" value="InterPro"/>
</dbReference>